<feature type="transmembrane region" description="Helical" evidence="1">
    <location>
        <begin position="71"/>
        <end position="90"/>
    </location>
</feature>
<accession>A0A8X6T2K8</accession>
<feature type="transmembrane region" description="Helical" evidence="1">
    <location>
        <begin position="182"/>
        <end position="199"/>
    </location>
</feature>
<keyword evidence="1" id="KW-1133">Transmembrane helix</keyword>
<gene>
    <name evidence="2" type="primary">AVEN_109535_1</name>
    <name evidence="2" type="ORF">NPIL_177081</name>
</gene>
<name>A0A8X6T2K8_NEPPI</name>
<dbReference type="OrthoDB" id="6419492at2759"/>
<sequence>MHFLAFPGLVMTLLSFIYVSFAKTFEHYLGAMRLRLLESFSREEISRALEIFMVAKKVHQDIEKSVQLFSFLSYVLIFANFLQLISTIVTNFMSDKVIMQILYTYTTLGWTISWFLVLTMCGTQVGKTSIFIRNMGQDVSVKHFGDEVEGRRKLVYLNLFNTCADLDLRFTGWGMFVVDKKLLLTSTGILVTYGVLFATEASKMTD</sequence>
<organism evidence="2 3">
    <name type="scientific">Nephila pilipes</name>
    <name type="common">Giant wood spider</name>
    <name type="synonym">Nephila maculata</name>
    <dbReference type="NCBI Taxonomy" id="299642"/>
    <lineage>
        <taxon>Eukaryota</taxon>
        <taxon>Metazoa</taxon>
        <taxon>Ecdysozoa</taxon>
        <taxon>Arthropoda</taxon>
        <taxon>Chelicerata</taxon>
        <taxon>Arachnida</taxon>
        <taxon>Araneae</taxon>
        <taxon>Araneomorphae</taxon>
        <taxon>Entelegynae</taxon>
        <taxon>Araneoidea</taxon>
        <taxon>Nephilidae</taxon>
        <taxon>Nephila</taxon>
    </lineage>
</organism>
<feature type="transmembrane region" description="Helical" evidence="1">
    <location>
        <begin position="102"/>
        <end position="125"/>
    </location>
</feature>
<keyword evidence="3" id="KW-1185">Reference proteome</keyword>
<keyword evidence="1" id="KW-0812">Transmembrane</keyword>
<keyword evidence="1" id="KW-0472">Membrane</keyword>
<dbReference type="EMBL" id="BMAW01001753">
    <property type="protein sequence ID" value="GFS75399.1"/>
    <property type="molecule type" value="Genomic_DNA"/>
</dbReference>
<reference evidence="2" key="1">
    <citation type="submission" date="2020-08" db="EMBL/GenBank/DDBJ databases">
        <title>Multicomponent nature underlies the extraordinary mechanical properties of spider dragline silk.</title>
        <authorList>
            <person name="Kono N."/>
            <person name="Nakamura H."/>
            <person name="Mori M."/>
            <person name="Yoshida Y."/>
            <person name="Ohtoshi R."/>
            <person name="Malay A.D."/>
            <person name="Moran D.A.P."/>
            <person name="Tomita M."/>
            <person name="Numata K."/>
            <person name="Arakawa K."/>
        </authorList>
    </citation>
    <scope>NUCLEOTIDE SEQUENCE</scope>
</reference>
<protein>
    <recommendedName>
        <fullName evidence="4">Gustatory receptor</fullName>
    </recommendedName>
</protein>
<dbReference type="AlphaFoldDB" id="A0A8X6T2K8"/>
<evidence type="ECO:0000313" key="3">
    <source>
        <dbReference type="Proteomes" id="UP000887013"/>
    </source>
</evidence>
<proteinExistence type="predicted"/>
<dbReference type="Proteomes" id="UP000887013">
    <property type="component" value="Unassembled WGS sequence"/>
</dbReference>
<evidence type="ECO:0000256" key="1">
    <source>
        <dbReference type="SAM" id="Phobius"/>
    </source>
</evidence>
<evidence type="ECO:0000313" key="2">
    <source>
        <dbReference type="EMBL" id="GFS75399.1"/>
    </source>
</evidence>
<evidence type="ECO:0008006" key="4">
    <source>
        <dbReference type="Google" id="ProtNLM"/>
    </source>
</evidence>
<comment type="caution">
    <text evidence="2">The sequence shown here is derived from an EMBL/GenBank/DDBJ whole genome shotgun (WGS) entry which is preliminary data.</text>
</comment>